<accession>A0A2M7INX8</accession>
<reference evidence="2" key="1">
    <citation type="submission" date="2017-09" db="EMBL/GenBank/DDBJ databases">
        <title>Depth-based differentiation of microbial function through sediment-hosted aquifers and enrichment of novel symbionts in the deep terrestrial subsurface.</title>
        <authorList>
            <person name="Probst A.J."/>
            <person name="Ladd B."/>
            <person name="Jarett J.K."/>
            <person name="Geller-Mcgrath D.E."/>
            <person name="Sieber C.M.K."/>
            <person name="Emerson J.B."/>
            <person name="Anantharaman K."/>
            <person name="Thomas B.C."/>
            <person name="Malmstrom R."/>
            <person name="Stieglmeier M."/>
            <person name="Klingl A."/>
            <person name="Woyke T."/>
            <person name="Ryan C.M."/>
            <person name="Banfield J.F."/>
        </authorList>
    </citation>
    <scope>NUCLEOTIDE SEQUENCE [LARGE SCALE GENOMIC DNA]</scope>
</reference>
<organism evidence="1 2">
    <name type="scientific">Candidatus Kaiserbacteria bacterium CG_4_8_14_3_um_filter_38_9</name>
    <dbReference type="NCBI Taxonomy" id="1974599"/>
    <lineage>
        <taxon>Bacteria</taxon>
        <taxon>Candidatus Kaiseribacteriota</taxon>
    </lineage>
</organism>
<comment type="caution">
    <text evidence="1">The sequence shown here is derived from an EMBL/GenBank/DDBJ whole genome shotgun (WGS) entry which is preliminary data.</text>
</comment>
<sequence>IFRGSALNEQDGGAVLFLYSLGRGGIPPAPSFRLALASDGVFFGGFGERILQSKIRHQR</sequence>
<dbReference type="AlphaFoldDB" id="A0A2M7INX8"/>
<dbReference type="Proteomes" id="UP000230837">
    <property type="component" value="Unassembled WGS sequence"/>
</dbReference>
<feature type="non-terminal residue" evidence="1">
    <location>
        <position position="1"/>
    </location>
</feature>
<name>A0A2M7INX8_9BACT</name>
<proteinExistence type="predicted"/>
<dbReference type="EMBL" id="PFHR01000104">
    <property type="protein sequence ID" value="PIW97007.1"/>
    <property type="molecule type" value="Genomic_DNA"/>
</dbReference>
<evidence type="ECO:0000313" key="2">
    <source>
        <dbReference type="Proteomes" id="UP000230837"/>
    </source>
</evidence>
<gene>
    <name evidence="1" type="ORF">COZ82_01880</name>
</gene>
<evidence type="ECO:0000313" key="1">
    <source>
        <dbReference type="EMBL" id="PIW97007.1"/>
    </source>
</evidence>
<protein>
    <submittedName>
        <fullName evidence="1">Uncharacterized protein</fullName>
    </submittedName>
</protein>